<dbReference type="Proteomes" id="UP001642360">
    <property type="component" value="Unassembled WGS sequence"/>
</dbReference>
<name>A0ABC8RE92_9AQUA</name>
<evidence type="ECO:0000313" key="2">
    <source>
        <dbReference type="EMBL" id="CAK9142541.1"/>
    </source>
</evidence>
<gene>
    <name evidence="2" type="ORF">ILEXP_LOCUS10222</name>
</gene>
<keyword evidence="3" id="KW-1185">Reference proteome</keyword>
<evidence type="ECO:0000313" key="3">
    <source>
        <dbReference type="Proteomes" id="UP001642360"/>
    </source>
</evidence>
<dbReference type="AlphaFoldDB" id="A0ABC8RE92"/>
<protein>
    <submittedName>
        <fullName evidence="2">Uncharacterized protein</fullName>
    </submittedName>
</protein>
<comment type="caution">
    <text evidence="2">The sequence shown here is derived from an EMBL/GenBank/DDBJ whole genome shotgun (WGS) entry which is preliminary data.</text>
</comment>
<feature type="region of interest" description="Disordered" evidence="1">
    <location>
        <begin position="77"/>
        <end position="141"/>
    </location>
</feature>
<reference evidence="2 3" key="1">
    <citation type="submission" date="2024-02" db="EMBL/GenBank/DDBJ databases">
        <authorList>
            <person name="Vignale AGUSTIN F."/>
            <person name="Sosa J E."/>
            <person name="Modenutti C."/>
        </authorList>
    </citation>
    <scope>NUCLEOTIDE SEQUENCE [LARGE SCALE GENOMIC DNA]</scope>
</reference>
<accession>A0ABC8RE92</accession>
<dbReference type="EMBL" id="CAUOFW020001235">
    <property type="protein sequence ID" value="CAK9142541.1"/>
    <property type="molecule type" value="Genomic_DNA"/>
</dbReference>
<proteinExistence type="predicted"/>
<sequence length="141" mass="16590">MYFLNLDPQNTYQLVWYCSCSWLVLGIWPLRIEKQGHGEDECKKRKVPYLQAAEDAQNTEMQGFPLDIGRKDKAREYNKERRQGNQRYLSSVNQSHLVQKTQQIRKPQKESITENNADPLEDSIPNFDRHTAKGTPMINYE</sequence>
<feature type="compositionally biased region" description="Polar residues" evidence="1">
    <location>
        <begin position="85"/>
        <end position="105"/>
    </location>
</feature>
<evidence type="ECO:0000256" key="1">
    <source>
        <dbReference type="SAM" id="MobiDB-lite"/>
    </source>
</evidence>
<organism evidence="2 3">
    <name type="scientific">Ilex paraguariensis</name>
    <name type="common">yerba mate</name>
    <dbReference type="NCBI Taxonomy" id="185542"/>
    <lineage>
        <taxon>Eukaryota</taxon>
        <taxon>Viridiplantae</taxon>
        <taxon>Streptophyta</taxon>
        <taxon>Embryophyta</taxon>
        <taxon>Tracheophyta</taxon>
        <taxon>Spermatophyta</taxon>
        <taxon>Magnoliopsida</taxon>
        <taxon>eudicotyledons</taxon>
        <taxon>Gunneridae</taxon>
        <taxon>Pentapetalae</taxon>
        <taxon>asterids</taxon>
        <taxon>campanulids</taxon>
        <taxon>Aquifoliales</taxon>
        <taxon>Aquifoliaceae</taxon>
        <taxon>Ilex</taxon>
    </lineage>
</organism>